<gene>
    <name evidence="2" type="ORF">PZA18_21500</name>
</gene>
<keyword evidence="1" id="KW-0732">Signal</keyword>
<protein>
    <recommendedName>
        <fullName evidence="4">Polar amino acid transport system substrate-binding protein</fullName>
    </recommendedName>
</protein>
<name>A0ABT7E3J9_9NEIS</name>
<dbReference type="Gene3D" id="3.40.190.10">
    <property type="entry name" value="Periplasmic binding protein-like II"/>
    <property type="match status" value="2"/>
</dbReference>
<accession>A0ABT7E3J9</accession>
<keyword evidence="3" id="KW-1185">Reference proteome</keyword>
<feature type="signal peptide" evidence="1">
    <location>
        <begin position="1"/>
        <end position="18"/>
    </location>
</feature>
<comment type="caution">
    <text evidence="2">The sequence shown here is derived from an EMBL/GenBank/DDBJ whole genome shotgun (WGS) entry which is preliminary data.</text>
</comment>
<dbReference type="EMBL" id="JARRAF010000043">
    <property type="protein sequence ID" value="MDK2126624.1"/>
    <property type="molecule type" value="Genomic_DNA"/>
</dbReference>
<dbReference type="Proteomes" id="UP001172778">
    <property type="component" value="Unassembled WGS sequence"/>
</dbReference>
<proteinExistence type="predicted"/>
<dbReference type="RefSeq" id="WP_284102943.1">
    <property type="nucleotide sequence ID" value="NZ_JARRAF010000043.1"/>
</dbReference>
<reference evidence="2" key="1">
    <citation type="submission" date="2023-03" db="EMBL/GenBank/DDBJ databases">
        <title>Chitinimonas shenzhenensis gen. nov., sp. nov., a novel member of family Burkholderiaceae isolated from activated sludge collected in Shen Zhen, China.</title>
        <authorList>
            <person name="Wang X."/>
        </authorList>
    </citation>
    <scope>NUCLEOTIDE SEQUENCE</scope>
    <source>
        <strain evidence="2">DQS-5</strain>
    </source>
</reference>
<evidence type="ECO:0000313" key="2">
    <source>
        <dbReference type="EMBL" id="MDK2126624.1"/>
    </source>
</evidence>
<dbReference type="SUPFAM" id="SSF53850">
    <property type="entry name" value="Periplasmic binding protein-like II"/>
    <property type="match status" value="1"/>
</dbReference>
<sequence>MRQLLLIGFLLLGPQTWAAGQLNLCKIDTDAAPWMLKDGVGLNNVLLSMVEKKLAMRFDIEALPWKRCLAAVAAGTKDGALSASFNAERNGFALFPMQADGKTPDANRRIMFESYSLYRRKGDPLSWDGSKLTGMKPGGFVAIQLGYSISKDLQQMGVPYEESEKSVAPLLRKLEHKLVDAVATLTNDGDSGITALRLQGVIERIEPPLVRKPYFLIFSRAAKLPTELPGRVWAALEEARESPEYLTTVRQHGYLGTP</sequence>
<evidence type="ECO:0000256" key="1">
    <source>
        <dbReference type="SAM" id="SignalP"/>
    </source>
</evidence>
<organism evidence="2 3">
    <name type="scientific">Parachitinimonas caeni</name>
    <dbReference type="NCBI Taxonomy" id="3031301"/>
    <lineage>
        <taxon>Bacteria</taxon>
        <taxon>Pseudomonadati</taxon>
        <taxon>Pseudomonadota</taxon>
        <taxon>Betaproteobacteria</taxon>
        <taxon>Neisseriales</taxon>
        <taxon>Chitinibacteraceae</taxon>
        <taxon>Parachitinimonas</taxon>
    </lineage>
</organism>
<feature type="chain" id="PRO_5045369335" description="Polar amino acid transport system substrate-binding protein" evidence="1">
    <location>
        <begin position="19"/>
        <end position="258"/>
    </location>
</feature>
<evidence type="ECO:0008006" key="4">
    <source>
        <dbReference type="Google" id="ProtNLM"/>
    </source>
</evidence>
<evidence type="ECO:0000313" key="3">
    <source>
        <dbReference type="Proteomes" id="UP001172778"/>
    </source>
</evidence>